<evidence type="ECO:0000313" key="6">
    <source>
        <dbReference type="EMBL" id="GGK60783.1"/>
    </source>
</evidence>
<reference evidence="7" key="1">
    <citation type="journal article" date="2019" name="Int. J. Syst. Evol. Microbiol.">
        <title>The Global Catalogue of Microorganisms (GCM) 10K type strain sequencing project: providing services to taxonomists for standard genome sequencing and annotation.</title>
        <authorList>
            <consortium name="The Broad Institute Genomics Platform"/>
            <consortium name="The Broad Institute Genome Sequencing Center for Infectious Disease"/>
            <person name="Wu L."/>
            <person name="Ma J."/>
        </authorList>
    </citation>
    <scope>NUCLEOTIDE SEQUENCE [LARGE SCALE GENOMIC DNA]</scope>
    <source>
        <strain evidence="7">CGMCC 1.5362</strain>
    </source>
</reference>
<dbReference type="InterPro" id="IPR051054">
    <property type="entry name" value="SorC_transcr_regulators"/>
</dbReference>
<dbReference type="InterPro" id="IPR036388">
    <property type="entry name" value="WH-like_DNA-bd_sf"/>
</dbReference>
<dbReference type="PANTHER" id="PTHR34294:SF1">
    <property type="entry name" value="TRANSCRIPTIONAL REGULATOR LSRR"/>
    <property type="match status" value="1"/>
</dbReference>
<keyword evidence="3" id="KW-0238">DNA-binding</keyword>
<keyword evidence="2" id="KW-0805">Transcription regulation</keyword>
<feature type="domain" description="Sugar-binding" evidence="5">
    <location>
        <begin position="69"/>
        <end position="312"/>
    </location>
</feature>
<evidence type="ECO:0000256" key="1">
    <source>
        <dbReference type="ARBA" id="ARBA00010466"/>
    </source>
</evidence>
<evidence type="ECO:0000313" key="7">
    <source>
        <dbReference type="Proteomes" id="UP000662111"/>
    </source>
</evidence>
<proteinExistence type="inferred from homology"/>
<accession>A0ABQ2F4N7</accession>
<organism evidence="6 7">
    <name type="scientific">Ornithinimicrobium pekingense</name>
    <dbReference type="NCBI Taxonomy" id="384677"/>
    <lineage>
        <taxon>Bacteria</taxon>
        <taxon>Bacillati</taxon>
        <taxon>Actinomycetota</taxon>
        <taxon>Actinomycetes</taxon>
        <taxon>Micrococcales</taxon>
        <taxon>Ornithinimicrobiaceae</taxon>
        <taxon>Ornithinimicrobium</taxon>
    </lineage>
</organism>
<keyword evidence="7" id="KW-1185">Reference proteome</keyword>
<dbReference type="SUPFAM" id="SSF100950">
    <property type="entry name" value="NagB/RpiA/CoA transferase-like"/>
    <property type="match status" value="1"/>
</dbReference>
<dbReference type="Gene3D" id="1.10.10.10">
    <property type="entry name" value="Winged helix-like DNA-binding domain superfamily/Winged helix DNA-binding domain"/>
    <property type="match status" value="1"/>
</dbReference>
<gene>
    <name evidence="6" type="ORF">GCM10011509_06340</name>
</gene>
<evidence type="ECO:0000256" key="3">
    <source>
        <dbReference type="ARBA" id="ARBA00023125"/>
    </source>
</evidence>
<sequence length="315" mass="33048">MGREDVLDQAERRTAAAVARRYYLDGESKVDIAADLGLSRFKVARLLDQAKRSGMVRIEVVEPVDDAVLELAAQVRDRWGLRECWVVPDSDAPQQDVGRAAGELLGRLLGPQDVLGMPWSRSGHAMVDALTTLPRVPVVQLSGAAATTPVDSSTVDIVRRASRIAGGGRQVFFAPLVMPDAEAAEAVRRDVAVRDTLGAASTVTVAMVGVGAWAPGESTIHDLVDDAAREKVAAAGAVGEIAGVFFDDRGRLVQTSVSRRVIALSGEQLSAIPTVLASCHQPARAPALAAAVRGGLVTALVVTAEVAEALLELSP</sequence>
<dbReference type="EMBL" id="BMLB01000001">
    <property type="protein sequence ID" value="GGK60783.1"/>
    <property type="molecule type" value="Genomic_DNA"/>
</dbReference>
<evidence type="ECO:0000259" key="5">
    <source>
        <dbReference type="Pfam" id="PF04198"/>
    </source>
</evidence>
<dbReference type="PANTHER" id="PTHR34294">
    <property type="entry name" value="TRANSCRIPTIONAL REGULATOR-RELATED"/>
    <property type="match status" value="1"/>
</dbReference>
<keyword evidence="4" id="KW-0804">Transcription</keyword>
<dbReference type="InterPro" id="IPR037171">
    <property type="entry name" value="NagB/RpiA_transferase-like"/>
</dbReference>
<evidence type="ECO:0000256" key="4">
    <source>
        <dbReference type="ARBA" id="ARBA00023163"/>
    </source>
</evidence>
<comment type="similarity">
    <text evidence="1">Belongs to the SorC transcriptional regulatory family.</text>
</comment>
<dbReference type="Gene3D" id="3.40.50.1360">
    <property type="match status" value="1"/>
</dbReference>
<comment type="caution">
    <text evidence="6">The sequence shown here is derived from an EMBL/GenBank/DDBJ whole genome shotgun (WGS) entry which is preliminary data.</text>
</comment>
<dbReference type="Proteomes" id="UP000662111">
    <property type="component" value="Unassembled WGS sequence"/>
</dbReference>
<dbReference type="Pfam" id="PF04198">
    <property type="entry name" value="Sugar-bind"/>
    <property type="match status" value="1"/>
</dbReference>
<protein>
    <submittedName>
        <fullName evidence="6">DeoR family transcriptional regulator</fullName>
    </submittedName>
</protein>
<dbReference type="RefSeq" id="WP_022922979.1">
    <property type="nucleotide sequence ID" value="NZ_BMLB01000001.1"/>
</dbReference>
<name>A0ABQ2F4N7_9MICO</name>
<evidence type="ECO:0000256" key="2">
    <source>
        <dbReference type="ARBA" id="ARBA00023015"/>
    </source>
</evidence>
<dbReference type="InterPro" id="IPR007324">
    <property type="entry name" value="Sugar-bd_dom_put"/>
</dbReference>